<evidence type="ECO:0000313" key="2">
    <source>
        <dbReference type="EMBL" id="KAG7425069.1"/>
    </source>
</evidence>
<comment type="caution">
    <text evidence="2">The sequence shown here is derived from an EMBL/GenBank/DDBJ whole genome shotgun (WGS) entry which is preliminary data.</text>
</comment>
<protein>
    <submittedName>
        <fullName evidence="2">Uncharacterized protein</fullName>
    </submittedName>
</protein>
<reference evidence="2" key="1">
    <citation type="submission" date="2021-04" db="EMBL/GenBank/DDBJ databases">
        <title>First draft genome resource for Brassicaceae pathogens Fusarium oxysporum f. sp. raphani and Fusarium oxysporum f. sp. rapae.</title>
        <authorList>
            <person name="Asai S."/>
        </authorList>
    </citation>
    <scope>NUCLEOTIDE SEQUENCE</scope>
    <source>
        <strain evidence="2">Tf1262</strain>
    </source>
</reference>
<organism evidence="2 3">
    <name type="scientific">Fusarium oxysporum f. sp. raphani</name>
    <dbReference type="NCBI Taxonomy" id="96318"/>
    <lineage>
        <taxon>Eukaryota</taxon>
        <taxon>Fungi</taxon>
        <taxon>Dikarya</taxon>
        <taxon>Ascomycota</taxon>
        <taxon>Pezizomycotina</taxon>
        <taxon>Sordariomycetes</taxon>
        <taxon>Hypocreomycetidae</taxon>
        <taxon>Hypocreales</taxon>
        <taxon>Nectriaceae</taxon>
        <taxon>Fusarium</taxon>
        <taxon>Fusarium oxysporum species complex</taxon>
    </lineage>
</organism>
<sequence>MPTDIATRALVVTLKAPCGGAKTSREIETITGIPRRTVDSIYARAIRNGFEPNERPLRIINAWLEDRPRSGRPSKCTAENQELIIAKLSGNRDLEDDGEEDPQGSRIQENEANEEA</sequence>
<evidence type="ECO:0000313" key="3">
    <source>
        <dbReference type="Proteomes" id="UP000693942"/>
    </source>
</evidence>
<dbReference type="Proteomes" id="UP000693942">
    <property type="component" value="Unassembled WGS sequence"/>
</dbReference>
<dbReference type="EMBL" id="JAELUR010000012">
    <property type="protein sequence ID" value="KAG7425069.1"/>
    <property type="molecule type" value="Genomic_DNA"/>
</dbReference>
<name>A0A8J5PJC0_FUSOX</name>
<feature type="region of interest" description="Disordered" evidence="1">
    <location>
        <begin position="86"/>
        <end position="116"/>
    </location>
</feature>
<dbReference type="AlphaFoldDB" id="A0A8J5PJC0"/>
<evidence type="ECO:0000256" key="1">
    <source>
        <dbReference type="SAM" id="MobiDB-lite"/>
    </source>
</evidence>
<accession>A0A8J5PJC0</accession>
<proteinExistence type="predicted"/>
<gene>
    <name evidence="2" type="ORF">Forpi1262_v013935</name>
</gene>